<evidence type="ECO:0000313" key="1">
    <source>
        <dbReference type="EMBL" id="QJB00566.1"/>
    </source>
</evidence>
<proteinExistence type="predicted"/>
<dbReference type="EMBL" id="MT143882">
    <property type="protein sequence ID" value="QJB04418.1"/>
    <property type="molecule type" value="Genomic_DNA"/>
</dbReference>
<sequence length="161" mass="19069">MPKDIKKEVRKEWHWFLWLRLFTYKEIEAITGFERTTIWKDLTEVQEELANNPLDHQKTLQLAMMQLRFDHAEVIQRARDSESDKNAAELYKIAAQIQIKILERFTQPINIGEHAIRGEQDHAQAIIDFMVEKYGPESLDTFETWYSKKRVAKATMSSTKN</sequence>
<accession>A0A6M3MAW3</accession>
<dbReference type="EMBL" id="MT143696">
    <property type="protein sequence ID" value="QJB00566.1"/>
    <property type="molecule type" value="Genomic_DNA"/>
</dbReference>
<organism evidence="2">
    <name type="scientific">viral metagenome</name>
    <dbReference type="NCBI Taxonomy" id="1070528"/>
    <lineage>
        <taxon>unclassified sequences</taxon>
        <taxon>metagenomes</taxon>
        <taxon>organismal metagenomes</taxon>
    </lineage>
</organism>
<dbReference type="AlphaFoldDB" id="A0A6M3MAW3"/>
<name>A0A6M3MAW3_9ZZZZ</name>
<protein>
    <submittedName>
        <fullName evidence="2">Uncharacterized protein</fullName>
    </submittedName>
</protein>
<gene>
    <name evidence="1" type="ORF">MM171A00411_0028</name>
    <name evidence="2" type="ORF">MM171B00292_0019</name>
</gene>
<evidence type="ECO:0000313" key="2">
    <source>
        <dbReference type="EMBL" id="QJB04418.1"/>
    </source>
</evidence>
<reference evidence="2" key="1">
    <citation type="submission" date="2020-03" db="EMBL/GenBank/DDBJ databases">
        <title>The deep terrestrial virosphere.</title>
        <authorList>
            <person name="Holmfeldt K."/>
            <person name="Nilsson E."/>
            <person name="Simone D."/>
            <person name="Lopez-Fernandez M."/>
            <person name="Wu X."/>
            <person name="de Brujin I."/>
            <person name="Lundin D."/>
            <person name="Andersson A."/>
            <person name="Bertilsson S."/>
            <person name="Dopson M."/>
        </authorList>
    </citation>
    <scope>NUCLEOTIDE SEQUENCE</scope>
    <source>
        <strain evidence="1">MM171A00411</strain>
        <strain evidence="2">MM171B00292</strain>
    </source>
</reference>